<accession>A0A9N8Z7B4</accession>
<gene>
    <name evidence="1" type="ORF">PBRASI_LOCUS1223</name>
</gene>
<name>A0A9N8Z7B4_9GLOM</name>
<keyword evidence="2" id="KW-1185">Reference proteome</keyword>
<evidence type="ECO:0000313" key="1">
    <source>
        <dbReference type="EMBL" id="CAG8474051.1"/>
    </source>
</evidence>
<organism evidence="1 2">
    <name type="scientific">Paraglomus brasilianum</name>
    <dbReference type="NCBI Taxonomy" id="144538"/>
    <lineage>
        <taxon>Eukaryota</taxon>
        <taxon>Fungi</taxon>
        <taxon>Fungi incertae sedis</taxon>
        <taxon>Mucoromycota</taxon>
        <taxon>Glomeromycotina</taxon>
        <taxon>Glomeromycetes</taxon>
        <taxon>Paraglomerales</taxon>
        <taxon>Paraglomeraceae</taxon>
        <taxon>Paraglomus</taxon>
    </lineage>
</organism>
<dbReference type="Proteomes" id="UP000789739">
    <property type="component" value="Unassembled WGS sequence"/>
</dbReference>
<protein>
    <submittedName>
        <fullName evidence="1">5883_t:CDS:1</fullName>
    </submittedName>
</protein>
<comment type="caution">
    <text evidence="1">The sequence shown here is derived from an EMBL/GenBank/DDBJ whole genome shotgun (WGS) entry which is preliminary data.</text>
</comment>
<dbReference type="AlphaFoldDB" id="A0A9N8Z7B4"/>
<dbReference type="EMBL" id="CAJVPI010000076">
    <property type="protein sequence ID" value="CAG8474051.1"/>
    <property type="molecule type" value="Genomic_DNA"/>
</dbReference>
<reference evidence="1" key="1">
    <citation type="submission" date="2021-06" db="EMBL/GenBank/DDBJ databases">
        <authorList>
            <person name="Kallberg Y."/>
            <person name="Tangrot J."/>
            <person name="Rosling A."/>
        </authorList>
    </citation>
    <scope>NUCLEOTIDE SEQUENCE</scope>
    <source>
        <strain evidence="1">BR232B</strain>
    </source>
</reference>
<sequence length="85" mass="9037">MQPRIKAARLSSTISESKWATLSKADRLPAESVLGGIGGGVMCRHMINEISSLTAFTNIDSSPKSGQQFSDISFCHGKVIVLANS</sequence>
<proteinExistence type="predicted"/>
<evidence type="ECO:0000313" key="2">
    <source>
        <dbReference type="Proteomes" id="UP000789739"/>
    </source>
</evidence>